<evidence type="ECO:0000256" key="13">
    <source>
        <dbReference type="ARBA" id="ARBA00032850"/>
    </source>
</evidence>
<comment type="catalytic activity">
    <reaction evidence="1">
        <text>Acts on substrates that are at least partially unfolded. The cleavage site P1 residue is normally between a pair of hydrophobic residues, such as Val-|-Val.</text>
        <dbReference type="EC" id="3.4.21.107"/>
    </reaction>
</comment>
<dbReference type="NCBIfam" id="TIGR02037">
    <property type="entry name" value="degP_htrA_DO"/>
    <property type="match status" value="1"/>
</dbReference>
<dbReference type="InterPro" id="IPR001940">
    <property type="entry name" value="Peptidase_S1C"/>
</dbReference>
<evidence type="ECO:0000256" key="16">
    <source>
        <dbReference type="SAM" id="SignalP"/>
    </source>
</evidence>
<dbReference type="SMART" id="SM00228">
    <property type="entry name" value="PDZ"/>
    <property type="match status" value="2"/>
</dbReference>
<keyword evidence="19" id="KW-1185">Reference proteome</keyword>
<feature type="active site" description="Charge relay system" evidence="14">
    <location>
        <position position="152"/>
    </location>
</feature>
<feature type="binding site" evidence="15">
    <location>
        <position position="122"/>
    </location>
    <ligand>
        <name>substrate</name>
    </ligand>
</feature>
<dbReference type="Gene3D" id="2.30.42.60">
    <property type="match status" value="1"/>
</dbReference>
<dbReference type="PANTHER" id="PTHR22939">
    <property type="entry name" value="SERINE PROTEASE FAMILY S1C HTRA-RELATED"/>
    <property type="match status" value="1"/>
</dbReference>
<dbReference type="SUPFAM" id="SSF50494">
    <property type="entry name" value="Trypsin-like serine proteases"/>
    <property type="match status" value="1"/>
</dbReference>
<dbReference type="InterPro" id="IPR036034">
    <property type="entry name" value="PDZ_sf"/>
</dbReference>
<reference evidence="19" key="1">
    <citation type="submission" date="2015-07" db="EMBL/GenBank/DDBJ databases">
        <authorList>
            <person name="Rodrigo-Torres Lidia"/>
            <person name="Arahal R.David."/>
        </authorList>
    </citation>
    <scope>NUCLEOTIDE SEQUENCE [LARGE SCALE GENOMIC DNA]</scope>
    <source>
        <strain evidence="19">CECT 5096</strain>
    </source>
</reference>
<dbReference type="RefSeq" id="WP_055117259.1">
    <property type="nucleotide sequence ID" value="NZ_CANMGD010000007.1"/>
</dbReference>
<dbReference type="PROSITE" id="PS50106">
    <property type="entry name" value="PDZ"/>
    <property type="match status" value="2"/>
</dbReference>
<dbReference type="GO" id="GO:0004252">
    <property type="term" value="F:serine-type endopeptidase activity"/>
    <property type="evidence" value="ECO:0007669"/>
    <property type="project" value="InterPro"/>
</dbReference>
<dbReference type="OrthoDB" id="9758917at2"/>
<dbReference type="GO" id="GO:0042597">
    <property type="term" value="C:periplasmic space"/>
    <property type="evidence" value="ECO:0007669"/>
    <property type="project" value="UniProtKB-SubCell"/>
</dbReference>
<gene>
    <name evidence="18" type="primary">degP1_2</name>
    <name evidence="18" type="ORF">LA5096_04808</name>
</gene>
<feature type="domain" description="PDZ" evidence="17">
    <location>
        <begin position="270"/>
        <end position="361"/>
    </location>
</feature>
<evidence type="ECO:0000256" key="10">
    <source>
        <dbReference type="ARBA" id="ARBA00022801"/>
    </source>
</evidence>
<evidence type="ECO:0000256" key="6">
    <source>
        <dbReference type="ARBA" id="ARBA00022670"/>
    </source>
</evidence>
<keyword evidence="8" id="KW-0677">Repeat</keyword>
<dbReference type="InterPro" id="IPR011782">
    <property type="entry name" value="Pept_S1C_Do"/>
</dbReference>
<evidence type="ECO:0000256" key="11">
    <source>
        <dbReference type="ARBA" id="ARBA00022825"/>
    </source>
</evidence>
<dbReference type="PRINTS" id="PR00834">
    <property type="entry name" value="PROTEASES2C"/>
</dbReference>
<dbReference type="GO" id="GO:0006508">
    <property type="term" value="P:proteolysis"/>
    <property type="evidence" value="ECO:0007669"/>
    <property type="project" value="UniProtKB-KW"/>
</dbReference>
<dbReference type="Gene3D" id="2.40.10.120">
    <property type="match status" value="1"/>
</dbReference>
<dbReference type="Pfam" id="PF00595">
    <property type="entry name" value="PDZ"/>
    <property type="match status" value="1"/>
</dbReference>
<accession>A0A0M7AQ79</accession>
<evidence type="ECO:0000259" key="17">
    <source>
        <dbReference type="PROSITE" id="PS50106"/>
    </source>
</evidence>
<keyword evidence="9" id="KW-0574">Periplasm</keyword>
<comment type="similarity">
    <text evidence="3">Belongs to the peptidase S1C family.</text>
</comment>
<feature type="chain" id="PRO_5038565417" description="Probable periplasmic serine endoprotease DegP-like" evidence="16">
    <location>
        <begin position="37"/>
        <end position="496"/>
    </location>
</feature>
<organism evidence="18 19">
    <name type="scientific">Roseibium album</name>
    <dbReference type="NCBI Taxonomy" id="311410"/>
    <lineage>
        <taxon>Bacteria</taxon>
        <taxon>Pseudomonadati</taxon>
        <taxon>Pseudomonadota</taxon>
        <taxon>Alphaproteobacteria</taxon>
        <taxon>Hyphomicrobiales</taxon>
        <taxon>Stappiaceae</taxon>
        <taxon>Roseibium</taxon>
    </lineage>
</organism>
<dbReference type="InterPro" id="IPR001478">
    <property type="entry name" value="PDZ"/>
</dbReference>
<sequence>MAPNIVRRRMTRIAFAAAGLMLGGMIAFQPVQTAQAQGPVSVADLAENLGDAVVNISTAQTVQGRRSVPMPQVPDGSPFQEFFEEFFNRQNKDNDQAPRRVQSLGSGFVIDGKEGIIITNNHVIEGADEITANFNDGTQLRAEIIGTDEKTDLAVLKVEPETPLKAVDFGNSDSIRVGDWVMAIGNPFGLGGTVTVGIVSARNRDINSGPYDNFIQTDASINRGNSGGPLFDMQGNVIGINTAIISPSGGSIGIGFAIPAKTAMRVIGQLREFGETRRGWLGVRIQEVTDEIAESLAMSEAMGALVAGVTDDGPAAKAKIEAGDVIIRFDGRDVEEMRELPRMVAETAIGKEVEVVVLRKGDEVKINVILERLEENTPTEASVETDEEPVEEPAAKSEVLGMMLAELDDQLREQFSIDADVTGVVVTEVKPDSSAAEKRITAGDVIKEVAQEPVETPTDVETEIGKLKDDGRRSALLLLANPTGDVRFVPVRIEDE</sequence>
<keyword evidence="11" id="KW-0720">Serine protease</keyword>
<feature type="active site" description="Charge relay system" evidence="14">
    <location>
        <position position="122"/>
    </location>
</feature>
<feature type="active site" description="Charge relay system" evidence="14">
    <location>
        <position position="226"/>
    </location>
</feature>
<dbReference type="Pfam" id="PF13180">
    <property type="entry name" value="PDZ_2"/>
    <property type="match status" value="1"/>
</dbReference>
<evidence type="ECO:0000256" key="14">
    <source>
        <dbReference type="PIRSR" id="PIRSR611782-1"/>
    </source>
</evidence>
<keyword evidence="10 18" id="KW-0378">Hydrolase</keyword>
<keyword evidence="7 16" id="KW-0732">Signal</keyword>
<feature type="binding site" evidence="15">
    <location>
        <begin position="224"/>
        <end position="226"/>
    </location>
    <ligand>
        <name>substrate</name>
    </ligand>
</feature>
<evidence type="ECO:0000256" key="8">
    <source>
        <dbReference type="ARBA" id="ARBA00022737"/>
    </source>
</evidence>
<name>A0A0M7AQ79_9HYPH</name>
<feature type="signal peptide" evidence="16">
    <location>
        <begin position="1"/>
        <end position="36"/>
    </location>
</feature>
<evidence type="ECO:0000313" key="19">
    <source>
        <dbReference type="Proteomes" id="UP000049983"/>
    </source>
</evidence>
<protein>
    <recommendedName>
        <fullName evidence="5">Probable periplasmic serine endoprotease DegP-like</fullName>
        <ecNumber evidence="4">3.4.21.107</ecNumber>
    </recommendedName>
    <alternativeName>
        <fullName evidence="13">Protease Do</fullName>
    </alternativeName>
</protein>
<dbReference type="GeneID" id="97672089"/>
<dbReference type="CDD" id="cd10839">
    <property type="entry name" value="cpPDZ1_DegP-like"/>
    <property type="match status" value="1"/>
</dbReference>
<evidence type="ECO:0000256" key="15">
    <source>
        <dbReference type="PIRSR" id="PIRSR611782-2"/>
    </source>
</evidence>
<keyword evidence="6 18" id="KW-0645">Protease</keyword>
<evidence type="ECO:0000256" key="3">
    <source>
        <dbReference type="ARBA" id="ARBA00010541"/>
    </source>
</evidence>
<dbReference type="SUPFAM" id="SSF50156">
    <property type="entry name" value="PDZ domain-like"/>
    <property type="match status" value="2"/>
</dbReference>
<dbReference type="Pfam" id="PF13365">
    <property type="entry name" value="Trypsin_2"/>
    <property type="match status" value="1"/>
</dbReference>
<evidence type="ECO:0000256" key="2">
    <source>
        <dbReference type="ARBA" id="ARBA00004418"/>
    </source>
</evidence>
<dbReference type="Proteomes" id="UP000049983">
    <property type="component" value="Unassembled WGS sequence"/>
</dbReference>
<evidence type="ECO:0000256" key="7">
    <source>
        <dbReference type="ARBA" id="ARBA00022729"/>
    </source>
</evidence>
<comment type="subcellular location">
    <subcellularLocation>
        <location evidence="2">Periplasm</location>
    </subcellularLocation>
</comment>
<proteinExistence type="inferred from homology"/>
<keyword evidence="12" id="KW-0346">Stress response</keyword>
<dbReference type="Gene3D" id="2.30.42.10">
    <property type="match status" value="1"/>
</dbReference>
<dbReference type="EMBL" id="CXWC01000013">
    <property type="protein sequence ID" value="CTQ76602.1"/>
    <property type="molecule type" value="Genomic_DNA"/>
</dbReference>
<dbReference type="AlphaFoldDB" id="A0A0M7AQ79"/>
<evidence type="ECO:0000313" key="18">
    <source>
        <dbReference type="EMBL" id="CTQ76602.1"/>
    </source>
</evidence>
<dbReference type="PANTHER" id="PTHR22939:SF130">
    <property type="entry name" value="PERIPLASMIC SERINE ENDOPROTEASE DEGP-LIKE-RELATED"/>
    <property type="match status" value="1"/>
</dbReference>
<evidence type="ECO:0000256" key="1">
    <source>
        <dbReference type="ARBA" id="ARBA00001772"/>
    </source>
</evidence>
<evidence type="ECO:0000256" key="5">
    <source>
        <dbReference type="ARBA" id="ARBA00013958"/>
    </source>
</evidence>
<feature type="domain" description="PDZ" evidence="17">
    <location>
        <begin position="389"/>
        <end position="482"/>
    </location>
</feature>
<dbReference type="EC" id="3.4.21.107" evidence="4"/>
<feature type="binding site" evidence="15">
    <location>
        <position position="152"/>
    </location>
    <ligand>
        <name>substrate</name>
    </ligand>
</feature>
<dbReference type="InterPro" id="IPR009003">
    <property type="entry name" value="Peptidase_S1_PA"/>
</dbReference>
<evidence type="ECO:0000256" key="9">
    <source>
        <dbReference type="ARBA" id="ARBA00022764"/>
    </source>
</evidence>
<dbReference type="FunFam" id="2.40.10.120:FF:000007">
    <property type="entry name" value="Periplasmic serine endoprotease DegP-like"/>
    <property type="match status" value="1"/>
</dbReference>
<dbReference type="STRING" id="311410.LA5095_03526"/>
<evidence type="ECO:0000256" key="4">
    <source>
        <dbReference type="ARBA" id="ARBA00013035"/>
    </source>
</evidence>
<evidence type="ECO:0000256" key="12">
    <source>
        <dbReference type="ARBA" id="ARBA00023016"/>
    </source>
</evidence>